<evidence type="ECO:0000313" key="2">
    <source>
        <dbReference type="Proteomes" id="UP001519325"/>
    </source>
</evidence>
<gene>
    <name evidence="1" type="ORF">BJ987_006265</name>
</gene>
<dbReference type="RefSeq" id="WP_209896634.1">
    <property type="nucleotide sequence ID" value="NZ_JAGGMR010000001.1"/>
</dbReference>
<keyword evidence="2" id="KW-1185">Reference proteome</keyword>
<dbReference type="Proteomes" id="UP001519325">
    <property type="component" value="Unassembled WGS sequence"/>
</dbReference>
<sequence>MQPDHAAAHAAVQIAAVQQEPNRRLTVAADFYPAHMRDYRRAELYFLRWELARGVLHPESGSGWWRAINDRLLRDKLAARVLWDAGSADAESPGVRLWLEFLAGPSPASWYRAHNRSIVSGYLDHVPLAETELAPERFMMNVTLSRVLFTHALIERPTLALGRWGALGRRIGDPRGHAVRVFLDLRNVFPELYPLHGVTVEQILAEEGRAARIIDYGLILPRLPELYAFAADSLDEPRLPALLDDGMFSYGDHSVGRDALRPDVLSRIATAITRTR</sequence>
<protein>
    <submittedName>
        <fullName evidence="1">Uncharacterized protein</fullName>
    </submittedName>
</protein>
<evidence type="ECO:0000313" key="1">
    <source>
        <dbReference type="EMBL" id="MBP2193364.1"/>
    </source>
</evidence>
<organism evidence="1 2">
    <name type="scientific">Nocardia goodfellowii</name>
    <dbReference type="NCBI Taxonomy" id="882446"/>
    <lineage>
        <taxon>Bacteria</taxon>
        <taxon>Bacillati</taxon>
        <taxon>Actinomycetota</taxon>
        <taxon>Actinomycetes</taxon>
        <taxon>Mycobacteriales</taxon>
        <taxon>Nocardiaceae</taxon>
        <taxon>Nocardia</taxon>
    </lineage>
</organism>
<name>A0ABS4QNS5_9NOCA</name>
<dbReference type="EMBL" id="JAGGMR010000001">
    <property type="protein sequence ID" value="MBP2193364.1"/>
    <property type="molecule type" value="Genomic_DNA"/>
</dbReference>
<comment type="caution">
    <text evidence="1">The sequence shown here is derived from an EMBL/GenBank/DDBJ whole genome shotgun (WGS) entry which is preliminary data.</text>
</comment>
<accession>A0ABS4QNS5</accession>
<proteinExistence type="predicted"/>
<reference evidence="1 2" key="1">
    <citation type="submission" date="2021-03" db="EMBL/GenBank/DDBJ databases">
        <title>Sequencing the genomes of 1000 actinobacteria strains.</title>
        <authorList>
            <person name="Klenk H.-P."/>
        </authorList>
    </citation>
    <scope>NUCLEOTIDE SEQUENCE [LARGE SCALE GENOMIC DNA]</scope>
    <source>
        <strain evidence="1 2">DSM 45516</strain>
    </source>
</reference>